<dbReference type="AlphaFoldDB" id="A0A5Q0C4M0"/>
<sequence length="347" mass="38924">MAKSPRSQPLVAPEEPLRSRPRKPRDPSQPRLPLDPMPSRVEPCLALSKAKPPRGDEWTFEVKWDGYRICVHLENGRVRILTRGGHDWTHRFPAIEDSVKRLGVGTAVIDGEAVVLDELGRPDFGRLQQSLGGRLGKKSSDVAMMMAFDLLYFDGHDIRSLELSARRHFLESLLRDEDGAVRLSEEIDGDGTEIVHAAREHGLEGIVAKNKDSTYTSGRTCDWIKVKTTMSDSFIIVGYEASGVARAGIGSLVLAARRGNDFVYVGSVGTGFNEQNAEQLRKMLDRLKRKRPAVGYTGRGKYLVWVQPTLIAEIEYRAWTHDRKLRAASYKGLREVQDNAKIYEIES</sequence>
<evidence type="ECO:0000256" key="1">
    <source>
        <dbReference type="ARBA" id="ARBA00007572"/>
    </source>
</evidence>
<feature type="domain" description="ATP-dependent DNA ligase family profile" evidence="6">
    <location>
        <begin position="145"/>
        <end position="227"/>
    </location>
</feature>
<proteinExistence type="inferred from homology"/>
<dbReference type="RefSeq" id="WP_153270694.1">
    <property type="nucleotide sequence ID" value="NZ_CP043498.1"/>
</dbReference>
<dbReference type="InterPro" id="IPR050191">
    <property type="entry name" value="ATP-dep_DNA_ligase"/>
</dbReference>
<dbReference type="PROSITE" id="PS50160">
    <property type="entry name" value="DNA_LIGASE_A3"/>
    <property type="match status" value="1"/>
</dbReference>
<organism evidence="7 8">
    <name type="scientific">Rhizobium grahamii</name>
    <dbReference type="NCBI Taxonomy" id="1120045"/>
    <lineage>
        <taxon>Bacteria</taxon>
        <taxon>Pseudomonadati</taxon>
        <taxon>Pseudomonadota</taxon>
        <taxon>Alphaproteobacteria</taxon>
        <taxon>Hyphomicrobiales</taxon>
        <taxon>Rhizobiaceae</taxon>
        <taxon>Rhizobium/Agrobacterium group</taxon>
        <taxon>Rhizobium</taxon>
    </lineage>
</organism>
<dbReference type="GO" id="GO:0003910">
    <property type="term" value="F:DNA ligase (ATP) activity"/>
    <property type="evidence" value="ECO:0007669"/>
    <property type="project" value="UniProtKB-EC"/>
</dbReference>
<gene>
    <name evidence="7" type="ORF">FZ934_08420</name>
</gene>
<reference evidence="7 8" key="1">
    <citation type="submission" date="2019-08" db="EMBL/GenBank/DDBJ databases">
        <title>Prosopis cineraria nodule microbiome.</title>
        <authorList>
            <person name="Ali R."/>
            <person name="Chaluvadi S.R."/>
            <person name="Wang X."/>
        </authorList>
    </citation>
    <scope>NUCLEOTIDE SEQUENCE [LARGE SCALE GENOMIC DNA]</scope>
    <source>
        <strain evidence="7 8">BG7</strain>
    </source>
</reference>
<evidence type="ECO:0000313" key="7">
    <source>
        <dbReference type="EMBL" id="QFY60452.1"/>
    </source>
</evidence>
<dbReference type="Gene3D" id="3.30.1490.70">
    <property type="match status" value="1"/>
</dbReference>
<protein>
    <recommendedName>
        <fullName evidence="2">DNA ligase (ATP)</fullName>
        <ecNumber evidence="2">6.5.1.1</ecNumber>
    </recommendedName>
</protein>
<dbReference type="GO" id="GO:0005524">
    <property type="term" value="F:ATP binding"/>
    <property type="evidence" value="ECO:0007669"/>
    <property type="project" value="InterPro"/>
</dbReference>
<evidence type="ECO:0000256" key="2">
    <source>
        <dbReference type="ARBA" id="ARBA00012727"/>
    </source>
</evidence>
<dbReference type="Gene3D" id="2.40.50.140">
    <property type="entry name" value="Nucleic acid-binding proteins"/>
    <property type="match status" value="1"/>
</dbReference>
<name>A0A5Q0C4M0_9HYPH</name>
<comment type="catalytic activity">
    <reaction evidence="4">
        <text>ATP + (deoxyribonucleotide)n-3'-hydroxyl + 5'-phospho-(deoxyribonucleotide)m = (deoxyribonucleotide)n+m + AMP + diphosphate.</text>
        <dbReference type="EC" id="6.5.1.1"/>
    </reaction>
</comment>
<dbReference type="PROSITE" id="PS00333">
    <property type="entry name" value="DNA_LIGASE_A2"/>
    <property type="match status" value="1"/>
</dbReference>
<dbReference type="SUPFAM" id="SSF50249">
    <property type="entry name" value="Nucleic acid-binding proteins"/>
    <property type="match status" value="1"/>
</dbReference>
<comment type="similarity">
    <text evidence="1">Belongs to the ATP-dependent DNA ligase family.</text>
</comment>
<dbReference type="NCBIfam" id="TIGR02779">
    <property type="entry name" value="NHEJ_ligase_lig"/>
    <property type="match status" value="1"/>
</dbReference>
<dbReference type="EMBL" id="CP043498">
    <property type="protein sequence ID" value="QFY60452.1"/>
    <property type="molecule type" value="Genomic_DNA"/>
</dbReference>
<dbReference type="GO" id="GO:0006310">
    <property type="term" value="P:DNA recombination"/>
    <property type="evidence" value="ECO:0007669"/>
    <property type="project" value="InterPro"/>
</dbReference>
<dbReference type="CDD" id="cd07906">
    <property type="entry name" value="Adenylation_DNA_ligase_LigD_LigC"/>
    <property type="match status" value="1"/>
</dbReference>
<dbReference type="InterPro" id="IPR012310">
    <property type="entry name" value="DNA_ligase_ATP-dep_cent"/>
</dbReference>
<dbReference type="InterPro" id="IPR016059">
    <property type="entry name" value="DNA_ligase_ATP-dep_CS"/>
</dbReference>
<dbReference type="InterPro" id="IPR012309">
    <property type="entry name" value="DNA_ligase_ATP-dep_C"/>
</dbReference>
<feature type="region of interest" description="Disordered" evidence="5">
    <location>
        <begin position="1"/>
        <end position="40"/>
    </location>
</feature>
<evidence type="ECO:0000259" key="6">
    <source>
        <dbReference type="PROSITE" id="PS50160"/>
    </source>
</evidence>
<evidence type="ECO:0000256" key="5">
    <source>
        <dbReference type="SAM" id="MobiDB-lite"/>
    </source>
</evidence>
<dbReference type="EC" id="6.5.1.1" evidence="2"/>
<dbReference type="GO" id="GO:0006281">
    <property type="term" value="P:DNA repair"/>
    <property type="evidence" value="ECO:0007669"/>
    <property type="project" value="InterPro"/>
</dbReference>
<dbReference type="OrthoDB" id="9802472at2"/>
<keyword evidence="8" id="KW-1185">Reference proteome</keyword>
<accession>A0A5Q0C4M0</accession>
<dbReference type="Proteomes" id="UP000326881">
    <property type="component" value="Chromosome"/>
</dbReference>
<evidence type="ECO:0000256" key="3">
    <source>
        <dbReference type="ARBA" id="ARBA00022598"/>
    </source>
</evidence>
<evidence type="ECO:0000313" key="8">
    <source>
        <dbReference type="Proteomes" id="UP000326881"/>
    </source>
</evidence>
<dbReference type="Pfam" id="PF04679">
    <property type="entry name" value="DNA_ligase_A_C"/>
    <property type="match status" value="1"/>
</dbReference>
<dbReference type="InterPro" id="IPR012340">
    <property type="entry name" value="NA-bd_OB-fold"/>
</dbReference>
<dbReference type="Gene3D" id="3.30.470.30">
    <property type="entry name" value="DNA ligase/mRNA capping enzyme"/>
    <property type="match status" value="1"/>
</dbReference>
<dbReference type="SUPFAM" id="SSF56091">
    <property type="entry name" value="DNA ligase/mRNA capping enzyme, catalytic domain"/>
    <property type="match status" value="1"/>
</dbReference>
<keyword evidence="3 7" id="KW-0436">Ligase</keyword>
<dbReference type="InterPro" id="IPR014146">
    <property type="entry name" value="LigD_ligase_dom"/>
</dbReference>
<dbReference type="KEGG" id="rgr:FZ934_08420"/>
<evidence type="ECO:0000256" key="4">
    <source>
        <dbReference type="ARBA" id="ARBA00034003"/>
    </source>
</evidence>
<dbReference type="PANTHER" id="PTHR45674">
    <property type="entry name" value="DNA LIGASE 1/3 FAMILY MEMBER"/>
    <property type="match status" value="1"/>
</dbReference>
<dbReference type="Pfam" id="PF01068">
    <property type="entry name" value="DNA_ligase_A_M"/>
    <property type="match status" value="1"/>
</dbReference>
<dbReference type="PANTHER" id="PTHR45674:SF4">
    <property type="entry name" value="DNA LIGASE 1"/>
    <property type="match status" value="1"/>
</dbReference>
<dbReference type="CDD" id="cd07971">
    <property type="entry name" value="OBF_DNA_ligase_LigD"/>
    <property type="match status" value="1"/>
</dbReference>